<evidence type="ECO:0000313" key="4">
    <source>
        <dbReference type="Proteomes" id="UP000076871"/>
    </source>
</evidence>
<dbReference type="Proteomes" id="UP000076871">
    <property type="component" value="Unassembled WGS sequence"/>
</dbReference>
<protein>
    <recommendedName>
        <fullName evidence="5">Mid2 domain-containing protein</fullName>
    </recommendedName>
</protein>
<dbReference type="InParanoid" id="A0A165FDP8"/>
<evidence type="ECO:0008006" key="5">
    <source>
        <dbReference type="Google" id="ProtNLM"/>
    </source>
</evidence>
<keyword evidence="2" id="KW-0812">Transmembrane</keyword>
<sequence length="433" mass="44435">MAMSAINITSPLPSGCAVKNLVCRSSFGGSFIVIKSSIVTSSSSTTISTASVVAFPSSPTSSPIYPSTLTSTSASTTAPSAAAQPSAETAPTGSTLSTTASVPTYANTGTPVDQTTSTAATTSQTISTTSDSAVAGAASFSASGLAEIATAYTITGDTAASSSYTSSLSAAIHTSIWTEISKVTIKGTLITVKTSGTFVNAETTSDSVGTYTSYVTDTDVAASPVTSGNVSPSSSDSSTASRHCSTGKILGGVLGALAAILVFIVLLFYGRRRRHHRRAQRIRQSASPSFGSNAAVLLPSSSADSGNSVFPTAESFHRESRIGQVVSTYMSGATTPARALTVSPRLILPMSSEALSPQMREADPFADPVALARERPVSQMSDDSPTIRAPLPNPFSGPMLVPWQSEETPVCDRIASRLSEQSEKSEVETIYAV</sequence>
<evidence type="ECO:0000313" key="3">
    <source>
        <dbReference type="EMBL" id="KZT08813.1"/>
    </source>
</evidence>
<dbReference type="EMBL" id="KV427614">
    <property type="protein sequence ID" value="KZT08813.1"/>
    <property type="molecule type" value="Genomic_DNA"/>
</dbReference>
<reference evidence="3 4" key="1">
    <citation type="journal article" date="2016" name="Mol. Biol. Evol.">
        <title>Comparative Genomics of Early-Diverging Mushroom-Forming Fungi Provides Insights into the Origins of Lignocellulose Decay Capabilities.</title>
        <authorList>
            <person name="Nagy L.G."/>
            <person name="Riley R."/>
            <person name="Tritt A."/>
            <person name="Adam C."/>
            <person name="Daum C."/>
            <person name="Floudas D."/>
            <person name="Sun H."/>
            <person name="Yadav J.S."/>
            <person name="Pangilinan J."/>
            <person name="Larsson K.H."/>
            <person name="Matsuura K."/>
            <person name="Barry K."/>
            <person name="Labutti K."/>
            <person name="Kuo R."/>
            <person name="Ohm R.A."/>
            <person name="Bhattacharya S.S."/>
            <person name="Shirouzu T."/>
            <person name="Yoshinaga Y."/>
            <person name="Martin F.M."/>
            <person name="Grigoriev I.V."/>
            <person name="Hibbett D.S."/>
        </authorList>
    </citation>
    <scope>NUCLEOTIDE SEQUENCE [LARGE SCALE GENOMIC DNA]</scope>
    <source>
        <strain evidence="3 4">93-53</strain>
    </source>
</reference>
<dbReference type="RefSeq" id="XP_040766553.1">
    <property type="nucleotide sequence ID" value="XM_040902980.1"/>
</dbReference>
<keyword evidence="4" id="KW-1185">Reference proteome</keyword>
<feature type="compositionally biased region" description="Polar residues" evidence="1">
    <location>
        <begin position="93"/>
        <end position="112"/>
    </location>
</feature>
<evidence type="ECO:0000256" key="2">
    <source>
        <dbReference type="SAM" id="Phobius"/>
    </source>
</evidence>
<organism evidence="3 4">
    <name type="scientific">Laetiporus sulphureus 93-53</name>
    <dbReference type="NCBI Taxonomy" id="1314785"/>
    <lineage>
        <taxon>Eukaryota</taxon>
        <taxon>Fungi</taxon>
        <taxon>Dikarya</taxon>
        <taxon>Basidiomycota</taxon>
        <taxon>Agaricomycotina</taxon>
        <taxon>Agaricomycetes</taxon>
        <taxon>Polyporales</taxon>
        <taxon>Laetiporus</taxon>
    </lineage>
</organism>
<name>A0A165FDP8_9APHY</name>
<feature type="compositionally biased region" description="Low complexity" evidence="1">
    <location>
        <begin position="75"/>
        <end position="92"/>
    </location>
</feature>
<proteinExistence type="predicted"/>
<keyword evidence="2" id="KW-1133">Transmembrane helix</keyword>
<feature type="region of interest" description="Disordered" evidence="1">
    <location>
        <begin position="75"/>
        <end position="126"/>
    </location>
</feature>
<dbReference type="AlphaFoldDB" id="A0A165FDP8"/>
<dbReference type="GeneID" id="63820011"/>
<evidence type="ECO:0000256" key="1">
    <source>
        <dbReference type="SAM" id="MobiDB-lite"/>
    </source>
</evidence>
<gene>
    <name evidence="3" type="ORF">LAESUDRAFT_56749</name>
</gene>
<feature type="transmembrane region" description="Helical" evidence="2">
    <location>
        <begin position="249"/>
        <end position="269"/>
    </location>
</feature>
<feature type="compositionally biased region" description="Low complexity" evidence="1">
    <location>
        <begin position="113"/>
        <end position="126"/>
    </location>
</feature>
<accession>A0A165FDP8</accession>
<keyword evidence="2" id="KW-0472">Membrane</keyword>